<dbReference type="InterPro" id="IPR025404">
    <property type="entry name" value="DUF4130"/>
</dbReference>
<dbReference type="InterPro" id="IPR023875">
    <property type="entry name" value="DNA_repair_put"/>
</dbReference>
<name>A0ABT2RMA1_9FIRM</name>
<dbReference type="Proteomes" id="UP001652431">
    <property type="component" value="Unassembled WGS sequence"/>
</dbReference>
<evidence type="ECO:0000259" key="1">
    <source>
        <dbReference type="Pfam" id="PF13566"/>
    </source>
</evidence>
<dbReference type="Pfam" id="PF13566">
    <property type="entry name" value="DUF4130"/>
    <property type="match status" value="1"/>
</dbReference>
<evidence type="ECO:0000313" key="3">
    <source>
        <dbReference type="Proteomes" id="UP001652431"/>
    </source>
</evidence>
<dbReference type="EMBL" id="JAOQJU010000007">
    <property type="protein sequence ID" value="MCU6686520.1"/>
    <property type="molecule type" value="Genomic_DNA"/>
</dbReference>
<accession>A0ABT2RMA1</accession>
<protein>
    <submittedName>
        <fullName evidence="2">TIGR03915 family putative DNA repair protein</fullName>
    </submittedName>
</protein>
<sequence length="256" mass="29956">MRKMYICTDSVTGIFSAVYEAWKSGRDSDTCGIVFRGKVEQELFCEYCEIEESERKALAVEKMILRHLGERAYWDIYHAALSEREEKGNAILGAMLEARRIPDSTKIMDHLSHPMVEKVFEMSRSVDGEAHQLKGFLRFRELEGGILFAEITPKNRVLTCLAPHFSDRLPTENWMIYDKNHREIALHEAGKRWVLASDDTLDFEKTRNISEAERHFSELWKGFCRTISIEERSNPRCQRQHLPLWYRVNMTEFDAS</sequence>
<gene>
    <name evidence="2" type="ORF">OCV99_08160</name>
</gene>
<feature type="domain" description="DUF4130" evidence="1">
    <location>
        <begin position="101"/>
        <end position="252"/>
    </location>
</feature>
<evidence type="ECO:0000313" key="2">
    <source>
        <dbReference type="EMBL" id="MCU6686520.1"/>
    </source>
</evidence>
<dbReference type="NCBIfam" id="TIGR03915">
    <property type="entry name" value="SAM_7_link_chp"/>
    <property type="match status" value="1"/>
</dbReference>
<reference evidence="2 3" key="1">
    <citation type="journal article" date="2021" name="ISME Commun">
        <title>Automated analysis of genomic sequences facilitates high-throughput and comprehensive description of bacteria.</title>
        <authorList>
            <person name="Hitch T.C.A."/>
        </authorList>
    </citation>
    <scope>NUCLEOTIDE SEQUENCE [LARGE SCALE GENOMIC DNA]</scope>
    <source>
        <strain evidence="2 3">Sanger_03</strain>
    </source>
</reference>
<organism evidence="2 3">
    <name type="scientific">Dorea acetigenes</name>
    <dbReference type="NCBI Taxonomy" id="2981787"/>
    <lineage>
        <taxon>Bacteria</taxon>
        <taxon>Bacillati</taxon>
        <taxon>Bacillota</taxon>
        <taxon>Clostridia</taxon>
        <taxon>Lachnospirales</taxon>
        <taxon>Lachnospiraceae</taxon>
        <taxon>Dorea</taxon>
    </lineage>
</organism>
<comment type="caution">
    <text evidence="2">The sequence shown here is derived from an EMBL/GenBank/DDBJ whole genome shotgun (WGS) entry which is preliminary data.</text>
</comment>
<dbReference type="RefSeq" id="WP_158369596.1">
    <property type="nucleotide sequence ID" value="NZ_JAOQJU010000007.1"/>
</dbReference>
<proteinExistence type="predicted"/>
<keyword evidence="3" id="KW-1185">Reference proteome</keyword>